<dbReference type="AlphaFoldDB" id="A0A158JZZ9"/>
<reference evidence="1 2" key="1">
    <citation type="submission" date="2016-01" db="EMBL/GenBank/DDBJ databases">
        <authorList>
            <person name="Oliw E.H."/>
        </authorList>
    </citation>
    <scope>NUCLEOTIDE SEQUENCE [LARGE SCALE GENOMIC DNA]</scope>
    <source>
        <strain evidence="1">LMG 27134</strain>
    </source>
</reference>
<sequence>MPRFKTGSADAYKDSAEGTLSVSDALRAFSIRSMIATKDLTEDKNLLNSIVEGRHSNFISTGFLL</sequence>
<proteinExistence type="predicted"/>
<dbReference type="EMBL" id="FCOK02000159">
    <property type="protein sequence ID" value="SAL74492.1"/>
    <property type="molecule type" value="Genomic_DNA"/>
</dbReference>
<dbReference type="Proteomes" id="UP000054683">
    <property type="component" value="Unassembled WGS sequence"/>
</dbReference>
<protein>
    <submittedName>
        <fullName evidence="1">Aldehyde dehydrogenase</fullName>
    </submittedName>
</protein>
<gene>
    <name evidence="1" type="ORF">AWB69_09200</name>
</gene>
<organism evidence="1 2">
    <name type="scientific">Caballeronia udeis</name>
    <dbReference type="NCBI Taxonomy" id="1232866"/>
    <lineage>
        <taxon>Bacteria</taxon>
        <taxon>Pseudomonadati</taxon>
        <taxon>Pseudomonadota</taxon>
        <taxon>Betaproteobacteria</taxon>
        <taxon>Burkholderiales</taxon>
        <taxon>Burkholderiaceae</taxon>
        <taxon>Caballeronia</taxon>
    </lineage>
</organism>
<accession>A0A158JZZ9</accession>
<name>A0A158JZZ9_9BURK</name>
<evidence type="ECO:0000313" key="1">
    <source>
        <dbReference type="EMBL" id="SAL74492.1"/>
    </source>
</evidence>
<evidence type="ECO:0000313" key="2">
    <source>
        <dbReference type="Proteomes" id="UP000054683"/>
    </source>
</evidence>